<proteinExistence type="predicted"/>
<feature type="coiled-coil region" evidence="2">
    <location>
        <begin position="714"/>
        <end position="741"/>
    </location>
</feature>
<feature type="region of interest" description="Disordered" evidence="3">
    <location>
        <begin position="1"/>
        <end position="38"/>
    </location>
</feature>
<organism evidence="5 6">
    <name type="scientific">Tripterygium wilfordii</name>
    <name type="common">Thunder God vine</name>
    <dbReference type="NCBI Taxonomy" id="458696"/>
    <lineage>
        <taxon>Eukaryota</taxon>
        <taxon>Viridiplantae</taxon>
        <taxon>Streptophyta</taxon>
        <taxon>Embryophyta</taxon>
        <taxon>Tracheophyta</taxon>
        <taxon>Spermatophyta</taxon>
        <taxon>Magnoliopsida</taxon>
        <taxon>eudicotyledons</taxon>
        <taxon>Gunneridae</taxon>
        <taxon>Pentapetalae</taxon>
        <taxon>rosids</taxon>
        <taxon>fabids</taxon>
        <taxon>Celastrales</taxon>
        <taxon>Celastraceae</taxon>
        <taxon>Tripterygium</taxon>
    </lineage>
</organism>
<keyword evidence="2" id="KW-0175">Coiled coil</keyword>
<feature type="region of interest" description="Disordered" evidence="3">
    <location>
        <begin position="421"/>
        <end position="496"/>
    </location>
</feature>
<feature type="region of interest" description="Disordered" evidence="3">
    <location>
        <begin position="69"/>
        <end position="116"/>
    </location>
</feature>
<dbReference type="CDD" id="cd16647">
    <property type="entry name" value="mRING-HC-C3HC5_NEU1"/>
    <property type="match status" value="1"/>
</dbReference>
<feature type="domain" description="RING-type" evidence="4">
    <location>
        <begin position="786"/>
        <end position="825"/>
    </location>
</feature>
<dbReference type="InterPro" id="IPR013083">
    <property type="entry name" value="Znf_RING/FYVE/PHD"/>
</dbReference>
<dbReference type="FunCoup" id="A0A7J7C0U5">
    <property type="interactions" value="554"/>
</dbReference>
<comment type="caution">
    <text evidence="5">The sequence shown here is derived from an EMBL/GenBank/DDBJ whole genome shotgun (WGS) entry which is preliminary data.</text>
</comment>
<feature type="compositionally biased region" description="Polar residues" evidence="3">
    <location>
        <begin position="641"/>
        <end position="650"/>
    </location>
</feature>
<evidence type="ECO:0000313" key="5">
    <source>
        <dbReference type="EMBL" id="KAF5727487.1"/>
    </source>
</evidence>
<dbReference type="SUPFAM" id="SSF57850">
    <property type="entry name" value="RING/U-box"/>
    <property type="match status" value="1"/>
</dbReference>
<evidence type="ECO:0000256" key="1">
    <source>
        <dbReference type="PROSITE-ProRule" id="PRU00175"/>
    </source>
</evidence>
<keyword evidence="1" id="KW-0863">Zinc-finger</keyword>
<dbReference type="PANTHER" id="PTHR46519:SF3">
    <property type="entry name" value="RING_U-BOX SUPERFAMILY PROTEIN"/>
    <property type="match status" value="1"/>
</dbReference>
<sequence length="838" mass="94523">MAVAGLHNVSVPDTSFLRGSQSPAAGQQGNEGRVGSRSSSLLQMWREIEDEHVVSHGQERVGERIFQQRNDDLSRSDMSDGHSSENSGIPEDVSVSESDYGLWSPSPVGHQNEPEDPINFNCDHSSDLGQDERVRVRQIFREWMNSGVREQRSNVSSVNNGSRAEWLGETEQERVRIIREWVQMNSRQRGACPDHIDEQGAEAGGQIERVLDGLAANLNEGRNEHIRSRRGIRRLCGRQALLDMLKKFERERKRELQGLLEHRAVSQFAHHNRIQSLLRGRFLRNDSGRATTSMAANELGLLRQRHTVSDLRDGFLSRLDQSFDQASCNLSDTSSNIDVYGNRNEQNNEINSLELADELHGQFDSNNEETENHGLSNGRTNIEGNILEEKSSQEATSCLELSEQVSESDVRNMQQSASVLGLERGDVNEQEERNWQECPNSESSPESFRNEGDLEQPSEVVSYRSHQNREDYSGSILSDHSDSVESNNNEDSNQLESSALVEHDQFLETVVGNIFGSNEPRGGTGDNVDGQQQETTNGLSQFFLGNEDTEHDRMQQASEVWRVDGEYQEAMQNWSDETVPNGGVDTSYLPDDGNVYSAEIRELLTRRSVSTLLRSGFRESLDQLIQSYVERQSHAPFEWEVTSTAASSAEQDLERQMGDQNEGRGDAVGSPPTPPPLPPPHVSPVHQIWVEEQQDYSWPQHDVHHRLGIEWDIVNDFRFDMARLQQRMNNMQRMLESCMDMQLELQRSIRQEVSAALNRSSGSTRICENGLPEDGSKWDHVRKGICCICSDSKIDSLLYRCGHMCTCSKCANELVQCVGKCPMCEAPVVEVIRAYCIL</sequence>
<dbReference type="EMBL" id="JAAARO010000022">
    <property type="protein sequence ID" value="KAF5727487.1"/>
    <property type="molecule type" value="Genomic_DNA"/>
</dbReference>
<feature type="compositionally biased region" description="Basic and acidic residues" evidence="3">
    <location>
        <begin position="423"/>
        <end position="435"/>
    </location>
</feature>
<feature type="region of interest" description="Disordered" evidence="3">
    <location>
        <begin position="514"/>
        <end position="533"/>
    </location>
</feature>
<keyword evidence="1" id="KW-0479">Metal-binding</keyword>
<dbReference type="Proteomes" id="UP000593562">
    <property type="component" value="Unassembled WGS sequence"/>
</dbReference>
<dbReference type="PROSITE" id="PS50089">
    <property type="entry name" value="ZF_RING_2"/>
    <property type="match status" value="1"/>
</dbReference>
<reference evidence="5 6" key="1">
    <citation type="journal article" date="2020" name="Nat. Commun.">
        <title>Genome of Tripterygium wilfordii and identification of cytochrome P450 involved in triptolide biosynthesis.</title>
        <authorList>
            <person name="Tu L."/>
            <person name="Su P."/>
            <person name="Zhang Z."/>
            <person name="Gao L."/>
            <person name="Wang J."/>
            <person name="Hu T."/>
            <person name="Zhou J."/>
            <person name="Zhang Y."/>
            <person name="Zhao Y."/>
            <person name="Liu Y."/>
            <person name="Song Y."/>
            <person name="Tong Y."/>
            <person name="Lu Y."/>
            <person name="Yang J."/>
            <person name="Xu C."/>
            <person name="Jia M."/>
            <person name="Peters R.J."/>
            <person name="Huang L."/>
            <person name="Gao W."/>
        </authorList>
    </citation>
    <scope>NUCLEOTIDE SEQUENCE [LARGE SCALE GENOMIC DNA]</scope>
    <source>
        <strain evidence="6">cv. XIE 37</strain>
        <tissue evidence="5">Leaf</tissue>
    </source>
</reference>
<dbReference type="InterPro" id="IPR001841">
    <property type="entry name" value="Znf_RING"/>
</dbReference>
<name>A0A7J7C0U5_TRIWF</name>
<dbReference type="PANTHER" id="PTHR46519">
    <property type="entry name" value="RING/U-BOX SUPERFAMILY PROTEIN"/>
    <property type="match status" value="1"/>
</dbReference>
<feature type="compositionally biased region" description="Polar residues" evidence="3">
    <location>
        <begin position="11"/>
        <end position="38"/>
    </location>
</feature>
<feature type="compositionally biased region" description="Basic and acidic residues" evidence="3">
    <location>
        <begin position="69"/>
        <end position="83"/>
    </location>
</feature>
<feature type="compositionally biased region" description="Basic and acidic residues" evidence="3">
    <location>
        <begin position="652"/>
        <end position="665"/>
    </location>
</feature>
<dbReference type="AlphaFoldDB" id="A0A7J7C0U5"/>
<dbReference type="OrthoDB" id="6078042at2759"/>
<dbReference type="GO" id="GO:0008270">
    <property type="term" value="F:zinc ion binding"/>
    <property type="evidence" value="ECO:0007669"/>
    <property type="project" value="UniProtKB-KW"/>
</dbReference>
<accession>A0A7J7C0U5</accession>
<keyword evidence="1" id="KW-0862">Zinc</keyword>
<protein>
    <recommendedName>
        <fullName evidence="4">RING-type domain-containing protein</fullName>
    </recommendedName>
</protein>
<evidence type="ECO:0000256" key="2">
    <source>
        <dbReference type="SAM" id="Coils"/>
    </source>
</evidence>
<gene>
    <name evidence="5" type="ORF">HS088_TW22G01180</name>
</gene>
<evidence type="ECO:0000256" key="3">
    <source>
        <dbReference type="SAM" id="MobiDB-lite"/>
    </source>
</evidence>
<dbReference type="Gene3D" id="3.30.40.10">
    <property type="entry name" value="Zinc/RING finger domain, C3HC4 (zinc finger)"/>
    <property type="match status" value="1"/>
</dbReference>
<feature type="region of interest" description="Disordered" evidence="3">
    <location>
        <begin position="641"/>
        <end position="683"/>
    </location>
</feature>
<keyword evidence="6" id="KW-1185">Reference proteome</keyword>
<dbReference type="Pfam" id="PF13920">
    <property type="entry name" value="zf-C3HC4_3"/>
    <property type="match status" value="1"/>
</dbReference>
<evidence type="ECO:0000259" key="4">
    <source>
        <dbReference type="PROSITE" id="PS50089"/>
    </source>
</evidence>
<feature type="compositionally biased region" description="Polar residues" evidence="3">
    <location>
        <begin position="437"/>
        <end position="447"/>
    </location>
</feature>
<dbReference type="InParanoid" id="A0A7J7C0U5"/>
<evidence type="ECO:0000313" key="6">
    <source>
        <dbReference type="Proteomes" id="UP000593562"/>
    </source>
</evidence>
<feature type="compositionally biased region" description="Pro residues" evidence="3">
    <location>
        <begin position="671"/>
        <end position="682"/>
    </location>
</feature>